<dbReference type="Pfam" id="PF12904">
    <property type="entry name" value="Collagen_bind_2"/>
    <property type="match status" value="1"/>
</dbReference>
<proteinExistence type="predicted"/>
<dbReference type="PANTHER" id="PTHR37836">
    <property type="entry name" value="LMO1036 PROTEIN"/>
    <property type="match status" value="1"/>
</dbReference>
<dbReference type="PANTHER" id="PTHR37836:SF2">
    <property type="entry name" value="DUF4038 DOMAIN-CONTAINING PROTEIN"/>
    <property type="match status" value="1"/>
</dbReference>
<reference evidence="3 4" key="1">
    <citation type="submission" date="2019-05" db="EMBL/GenBank/DDBJ databases">
        <title>Sulfitobacter sabulilitoris sp. nov., isolated from a marine sand.</title>
        <authorList>
            <person name="Yoon J.-H."/>
        </authorList>
    </citation>
    <scope>NUCLEOTIDE SEQUENCE [LARGE SCALE GENOMIC DNA]</scope>
    <source>
        <strain evidence="3 4">HSMS-29</strain>
    </source>
</reference>
<protein>
    <submittedName>
        <fullName evidence="3">DUF4038 domain-containing protein</fullName>
    </submittedName>
</protein>
<sequence>MGPTGRTLMALAMIVALFSLGGSTLPWRSLVFPLSVSTDQSHLLDAEGRPVLIVGDAAWSLMVQLRREDVELYLEDRKARGFNALLVSIIEHQFSSNPPANAYGMLPFNGDTPFAETNEDYFDHVHWVLRRAEALGFAVFLTPAYIGTGGGGQGWYGEIRKAGPDQLRSYGQYLGRRFGDLENIIWTQGGDEDSPDPSLVSAIAEGIRATDPNALQTVHSRRDTVTAALWEDASWLDLDTAYTYQDVFEKVATRKRDRYALPVIMIESLYENEHGTTEQFLREAAYGAIMAGAAGYVFGNNPIWHFSSGGLFDAPGGWKEELSGAGSVSMSHMRAFFEPLDWWLLMDDADGALCGWRTSLSDVKCAVARNGAFAIAYLPSGGTLRLKTGALTAGPICAAWYDPSNGTEYQVPKTPLSLGEDFVAEPPRSQNFNGSRDWLLRLTACDDQ</sequence>
<dbReference type="Pfam" id="PF13204">
    <property type="entry name" value="Apiosidase"/>
    <property type="match status" value="1"/>
</dbReference>
<comment type="caution">
    <text evidence="3">The sequence shown here is derived from an EMBL/GenBank/DDBJ whole genome shotgun (WGS) entry which is preliminary data.</text>
</comment>
<name>A0A5S3P824_9RHOB</name>
<feature type="domain" description="Putative collagen-binding" evidence="1">
    <location>
        <begin position="363"/>
        <end position="440"/>
    </location>
</feature>
<keyword evidence="4" id="KW-1185">Reference proteome</keyword>
<dbReference type="InterPro" id="IPR017853">
    <property type="entry name" value="GH"/>
</dbReference>
<gene>
    <name evidence="3" type="ORF">FDT80_17430</name>
</gene>
<evidence type="ECO:0000259" key="1">
    <source>
        <dbReference type="Pfam" id="PF12904"/>
    </source>
</evidence>
<organism evidence="3 4">
    <name type="scientific">Sulfitobacter sabulilitoris</name>
    <dbReference type="NCBI Taxonomy" id="2562655"/>
    <lineage>
        <taxon>Bacteria</taxon>
        <taxon>Pseudomonadati</taxon>
        <taxon>Pseudomonadota</taxon>
        <taxon>Alphaproteobacteria</taxon>
        <taxon>Rhodobacterales</taxon>
        <taxon>Roseobacteraceae</taxon>
        <taxon>Sulfitobacter</taxon>
    </lineage>
</organism>
<dbReference type="OrthoDB" id="8108447at2"/>
<dbReference type="Gene3D" id="3.20.20.80">
    <property type="entry name" value="Glycosidases"/>
    <property type="match status" value="1"/>
</dbReference>
<dbReference type="InterPro" id="IPR024749">
    <property type="entry name" value="Collagen-bd_put"/>
</dbReference>
<dbReference type="Proteomes" id="UP000309550">
    <property type="component" value="Unassembled WGS sequence"/>
</dbReference>
<dbReference type="EMBL" id="VANS01000007">
    <property type="protein sequence ID" value="TMM49534.1"/>
    <property type="molecule type" value="Genomic_DNA"/>
</dbReference>
<evidence type="ECO:0000313" key="3">
    <source>
        <dbReference type="EMBL" id="TMM49534.1"/>
    </source>
</evidence>
<dbReference type="SUPFAM" id="SSF51445">
    <property type="entry name" value="(Trans)glycosidases"/>
    <property type="match status" value="1"/>
</dbReference>
<evidence type="ECO:0000313" key="4">
    <source>
        <dbReference type="Proteomes" id="UP000309550"/>
    </source>
</evidence>
<dbReference type="RefSeq" id="WP_138663617.1">
    <property type="nucleotide sequence ID" value="NZ_VANS01000007.1"/>
</dbReference>
<feature type="domain" description="Apiosidase-like catalytic" evidence="2">
    <location>
        <begin position="38"/>
        <end position="343"/>
    </location>
</feature>
<accession>A0A5S3P824</accession>
<dbReference type="InterPro" id="IPR025277">
    <property type="entry name" value="Apiosidase-like_cat_dom"/>
</dbReference>
<dbReference type="AlphaFoldDB" id="A0A5S3P824"/>
<evidence type="ECO:0000259" key="2">
    <source>
        <dbReference type="Pfam" id="PF13204"/>
    </source>
</evidence>